<evidence type="ECO:0000256" key="2">
    <source>
        <dbReference type="ARBA" id="ARBA00023125"/>
    </source>
</evidence>
<keyword evidence="5" id="KW-1185">Reference proteome</keyword>
<organism evidence="4 5">
    <name type="scientific">Pseudooceanicola algae</name>
    <dbReference type="NCBI Taxonomy" id="1537215"/>
    <lineage>
        <taxon>Bacteria</taxon>
        <taxon>Pseudomonadati</taxon>
        <taxon>Pseudomonadota</taxon>
        <taxon>Alphaproteobacteria</taxon>
        <taxon>Rhodobacterales</taxon>
        <taxon>Paracoccaceae</taxon>
        <taxon>Pseudooceanicola</taxon>
    </lineage>
</organism>
<dbReference type="OrthoDB" id="9802944at2"/>
<evidence type="ECO:0000313" key="4">
    <source>
        <dbReference type="EMBL" id="QPM89805.1"/>
    </source>
</evidence>
<evidence type="ECO:0000256" key="3">
    <source>
        <dbReference type="ARBA" id="ARBA00023163"/>
    </source>
</evidence>
<dbReference type="GO" id="GO:0003700">
    <property type="term" value="F:DNA-binding transcription factor activity"/>
    <property type="evidence" value="ECO:0007669"/>
    <property type="project" value="InterPro"/>
</dbReference>
<dbReference type="Proteomes" id="UP000283786">
    <property type="component" value="Chromosome"/>
</dbReference>
<dbReference type="PRINTS" id="PR00040">
    <property type="entry name" value="HTHMERR"/>
</dbReference>
<dbReference type="InterPro" id="IPR000551">
    <property type="entry name" value="MerR-type_HTH_dom"/>
</dbReference>
<keyword evidence="2" id="KW-0238">DNA-binding</keyword>
<dbReference type="SUPFAM" id="SSF46955">
    <property type="entry name" value="Putative DNA-binding domain"/>
    <property type="match status" value="1"/>
</dbReference>
<dbReference type="AlphaFoldDB" id="A0A418SEQ1"/>
<dbReference type="PANTHER" id="PTHR30204:SF94">
    <property type="entry name" value="HEAVY METAL-DEPENDENT TRANSCRIPTIONAL REGULATOR HI_0293-RELATED"/>
    <property type="match status" value="1"/>
</dbReference>
<keyword evidence="3" id="KW-0804">Transcription</keyword>
<protein>
    <submittedName>
        <fullName evidence="4">HTH-type transcriptional regulator CueR</fullName>
    </submittedName>
</protein>
<evidence type="ECO:0000313" key="5">
    <source>
        <dbReference type="Proteomes" id="UP000283786"/>
    </source>
</evidence>
<dbReference type="KEGG" id="palw:PSAL_010320"/>
<dbReference type="GO" id="GO:0003677">
    <property type="term" value="F:DNA binding"/>
    <property type="evidence" value="ECO:0007669"/>
    <property type="project" value="UniProtKB-KW"/>
</dbReference>
<proteinExistence type="predicted"/>
<dbReference type="InterPro" id="IPR009061">
    <property type="entry name" value="DNA-bd_dom_put_sf"/>
</dbReference>
<dbReference type="PANTHER" id="PTHR30204">
    <property type="entry name" value="REDOX-CYCLING DRUG-SENSING TRANSCRIPTIONAL ACTIVATOR SOXR"/>
    <property type="match status" value="1"/>
</dbReference>
<dbReference type="SMART" id="SM00422">
    <property type="entry name" value="HTH_MERR"/>
    <property type="match status" value="1"/>
</dbReference>
<name>A0A418SEQ1_9RHOB</name>
<dbReference type="RefSeq" id="WP_119840189.1">
    <property type="nucleotide sequence ID" value="NZ_CP060436.1"/>
</dbReference>
<keyword evidence="1" id="KW-0805">Transcription regulation</keyword>
<dbReference type="Pfam" id="PF13411">
    <property type="entry name" value="MerR_1"/>
    <property type="match status" value="1"/>
</dbReference>
<dbReference type="PROSITE" id="PS50937">
    <property type="entry name" value="HTH_MERR_2"/>
    <property type="match status" value="1"/>
</dbReference>
<dbReference type="InterPro" id="IPR047057">
    <property type="entry name" value="MerR_fam"/>
</dbReference>
<reference evidence="4 5" key="1">
    <citation type="submission" date="2020-08" db="EMBL/GenBank/DDBJ databases">
        <title>Genome sequence of Rhodobacteraceae bacterium Lw-13e.</title>
        <authorList>
            <person name="Poehlein A."/>
            <person name="Wolter L."/>
            <person name="Daniel R."/>
            <person name="Brinkhoff T."/>
        </authorList>
    </citation>
    <scope>NUCLEOTIDE SEQUENCE [LARGE SCALE GENOMIC DNA]</scope>
    <source>
        <strain evidence="4 5">Lw-13e</strain>
    </source>
</reference>
<evidence type="ECO:0000256" key="1">
    <source>
        <dbReference type="ARBA" id="ARBA00023015"/>
    </source>
</evidence>
<dbReference type="EMBL" id="CP060436">
    <property type="protein sequence ID" value="QPM89805.1"/>
    <property type="molecule type" value="Genomic_DNA"/>
</dbReference>
<sequence>MQIRDVAAASGLPAKTIRYYEDIGLIHPERGDNGYRSFGDDDLGALIFIARARGLGFSTADCARLLELRGDPGRVSADVRSLAGAALTRIDTKLAELEAMRRQLSTLVADCNGDAGPDCAILDGLTDGLVHPDRS</sequence>
<dbReference type="Gene3D" id="1.10.1660.10">
    <property type="match status" value="1"/>
</dbReference>
<accession>A0A418SEQ1</accession>
<gene>
    <name evidence="4" type="primary">cueR</name>
    <name evidence="4" type="ORF">PSAL_010320</name>
</gene>